<protein>
    <submittedName>
        <fullName evidence="1">Uncharacterized protein</fullName>
    </submittedName>
</protein>
<evidence type="ECO:0000313" key="1">
    <source>
        <dbReference type="Ensembl" id="ENSCCRP00000042117.1"/>
    </source>
</evidence>
<dbReference type="AlphaFoldDB" id="A0A8C1C231"/>
<dbReference type="Ensembl" id="ENSCCRT00000045643.2">
    <property type="protein sequence ID" value="ENSCCRP00000042117.1"/>
    <property type="gene ID" value="ENSCCRG00000022453.2"/>
</dbReference>
<dbReference type="Proteomes" id="UP001108240">
    <property type="component" value="Unplaced"/>
</dbReference>
<name>A0A8C1C231_CYPCA</name>
<reference evidence="1" key="2">
    <citation type="submission" date="2025-09" db="UniProtKB">
        <authorList>
            <consortium name="Ensembl"/>
        </authorList>
    </citation>
    <scope>IDENTIFICATION</scope>
</reference>
<sequence>YRFRMQITSLQSTVKLTYSRLHRKYDCTLRNCLPMHTRLQIPHPAIMQCWLFC</sequence>
<evidence type="ECO:0000313" key="2">
    <source>
        <dbReference type="Proteomes" id="UP001108240"/>
    </source>
</evidence>
<reference evidence="1" key="1">
    <citation type="submission" date="2025-08" db="UniProtKB">
        <authorList>
            <consortium name="Ensembl"/>
        </authorList>
    </citation>
    <scope>IDENTIFICATION</scope>
</reference>
<keyword evidence="2" id="KW-1185">Reference proteome</keyword>
<accession>A0A8C1C231</accession>
<proteinExistence type="predicted"/>
<organism evidence="1 2">
    <name type="scientific">Cyprinus carpio carpio</name>
    <dbReference type="NCBI Taxonomy" id="630221"/>
    <lineage>
        <taxon>Eukaryota</taxon>
        <taxon>Metazoa</taxon>
        <taxon>Chordata</taxon>
        <taxon>Craniata</taxon>
        <taxon>Vertebrata</taxon>
        <taxon>Euteleostomi</taxon>
        <taxon>Actinopterygii</taxon>
        <taxon>Neopterygii</taxon>
        <taxon>Teleostei</taxon>
        <taxon>Ostariophysi</taxon>
        <taxon>Cypriniformes</taxon>
        <taxon>Cyprinidae</taxon>
        <taxon>Cyprininae</taxon>
        <taxon>Cyprinus</taxon>
    </lineage>
</organism>